<protein>
    <submittedName>
        <fullName evidence="2">NAD(P)H-binding protein</fullName>
    </submittedName>
</protein>
<organism evidence="2 3">
    <name type="scientific">Nocardiopsis tropica</name>
    <dbReference type="NCBI Taxonomy" id="109330"/>
    <lineage>
        <taxon>Bacteria</taxon>
        <taxon>Bacillati</taxon>
        <taxon>Actinomycetota</taxon>
        <taxon>Actinomycetes</taxon>
        <taxon>Streptosporangiales</taxon>
        <taxon>Nocardiopsidaceae</taxon>
        <taxon>Nocardiopsis</taxon>
    </lineage>
</organism>
<evidence type="ECO:0000313" key="3">
    <source>
        <dbReference type="Proteomes" id="UP001432401"/>
    </source>
</evidence>
<feature type="domain" description="NAD(P)-binding" evidence="1">
    <location>
        <begin position="8"/>
        <end position="178"/>
    </location>
</feature>
<evidence type="ECO:0000259" key="1">
    <source>
        <dbReference type="Pfam" id="PF13460"/>
    </source>
</evidence>
<comment type="caution">
    <text evidence="2">The sequence shown here is derived from an EMBL/GenBank/DDBJ whole genome shotgun (WGS) entry which is preliminary data.</text>
</comment>
<keyword evidence="3" id="KW-1185">Reference proteome</keyword>
<dbReference type="RefSeq" id="WP_352982403.1">
    <property type="nucleotide sequence ID" value="NZ_JBEQNA010000001.1"/>
</dbReference>
<proteinExistence type="predicted"/>
<dbReference type="InterPro" id="IPR016040">
    <property type="entry name" value="NAD(P)-bd_dom"/>
</dbReference>
<dbReference type="InterPro" id="IPR036291">
    <property type="entry name" value="NAD(P)-bd_dom_sf"/>
</dbReference>
<dbReference type="EMBL" id="JBEQNB010000002">
    <property type="protein sequence ID" value="MES0832649.1"/>
    <property type="molecule type" value="Genomic_DNA"/>
</dbReference>
<gene>
    <name evidence="2" type="ORF">ABUK86_02615</name>
</gene>
<reference evidence="2 3" key="1">
    <citation type="submission" date="2024-06" db="EMBL/GenBank/DDBJ databases">
        <authorList>
            <person name="Bataeva Y.V."/>
            <person name="Grigorian L.N."/>
            <person name="Solomentsev V.I."/>
        </authorList>
    </citation>
    <scope>NUCLEOTIDE SEQUENCE [LARGE SCALE GENOMIC DNA]</scope>
    <source>
        <strain evidence="3">SCPM-O-B-12605 (RCAM04882)</strain>
    </source>
</reference>
<dbReference type="PANTHER" id="PTHR43162">
    <property type="match status" value="1"/>
</dbReference>
<dbReference type="PANTHER" id="PTHR43162:SF1">
    <property type="entry name" value="PRESTALK A DIFFERENTIATION PROTEIN A"/>
    <property type="match status" value="1"/>
</dbReference>
<dbReference type="SUPFAM" id="SSF51735">
    <property type="entry name" value="NAD(P)-binding Rossmann-fold domains"/>
    <property type="match status" value="1"/>
</dbReference>
<dbReference type="Pfam" id="PF13460">
    <property type="entry name" value="NAD_binding_10"/>
    <property type="match status" value="1"/>
</dbReference>
<sequence>MHLITTPTGTVAHHVLTTLLTHTHPVRALTPHPHHPRIPHGTPTVRADLHDPATWPAALHGATSAFLTWPHPTPDHAADFITALAHHARHIVYLSSATADPRAPDPRDSTHGHLENLITRSGAHWTLLRPGTPAATTLRWAPRIRTHRTVHSTRPHPARPLIHEADIADVAVHALTHPEHHHERTHHLTGPHHHTEAEQVRILAQVLDLTLTHTAPHDPASAEPEPATTTVEKILRRPARSYRQWVADHATDFR</sequence>
<evidence type="ECO:0000313" key="2">
    <source>
        <dbReference type="EMBL" id="MES0832649.1"/>
    </source>
</evidence>
<dbReference type="Gene3D" id="3.40.50.720">
    <property type="entry name" value="NAD(P)-binding Rossmann-like Domain"/>
    <property type="match status" value="1"/>
</dbReference>
<accession>A0ABV1ZQR7</accession>
<name>A0ABV1ZQR7_9ACTN</name>
<dbReference type="Proteomes" id="UP001432401">
    <property type="component" value="Unassembled WGS sequence"/>
</dbReference>
<dbReference type="InterPro" id="IPR051604">
    <property type="entry name" value="Ergot_Alk_Oxidoreductase"/>
</dbReference>